<protein>
    <submittedName>
        <fullName evidence="5">ABC transporter ATP-binding protein</fullName>
    </submittedName>
</protein>
<dbReference type="InterPro" id="IPR003593">
    <property type="entry name" value="AAA+_ATPase"/>
</dbReference>
<gene>
    <name evidence="5" type="ORF">FQ775_19045</name>
</gene>
<evidence type="ECO:0000313" key="6">
    <source>
        <dbReference type="Proteomes" id="UP000321389"/>
    </source>
</evidence>
<reference evidence="5" key="1">
    <citation type="submission" date="2020-04" db="EMBL/GenBank/DDBJ databases">
        <title>Nitratireductor sp. nov. isolated from mangrove soil.</title>
        <authorList>
            <person name="Ye Y."/>
        </authorList>
    </citation>
    <scope>NUCLEOTIDE SEQUENCE</scope>
    <source>
        <strain evidence="5">SY7</strain>
    </source>
</reference>
<dbReference type="RefSeq" id="WP_146300948.1">
    <property type="nucleotide sequence ID" value="NZ_CP042301.2"/>
</dbReference>
<accession>A0A5B8L3B6</accession>
<dbReference type="PANTHER" id="PTHR45772">
    <property type="entry name" value="CONSERVED COMPONENT OF ABC TRANSPORTER FOR NATURAL AMINO ACIDS-RELATED"/>
    <property type="match status" value="1"/>
</dbReference>
<evidence type="ECO:0000256" key="3">
    <source>
        <dbReference type="ARBA" id="ARBA00022840"/>
    </source>
</evidence>
<dbReference type="OrthoDB" id="9805514at2"/>
<organism evidence="5 6">
    <name type="scientific">Nitratireductor mangrovi</name>
    <dbReference type="NCBI Taxonomy" id="2599600"/>
    <lineage>
        <taxon>Bacteria</taxon>
        <taxon>Pseudomonadati</taxon>
        <taxon>Pseudomonadota</taxon>
        <taxon>Alphaproteobacteria</taxon>
        <taxon>Hyphomicrobiales</taxon>
        <taxon>Phyllobacteriaceae</taxon>
        <taxon>Nitratireductor</taxon>
    </lineage>
</organism>
<keyword evidence="2" id="KW-0547">Nucleotide-binding</keyword>
<evidence type="ECO:0000259" key="4">
    <source>
        <dbReference type="PROSITE" id="PS50893"/>
    </source>
</evidence>
<dbReference type="EMBL" id="CP042301">
    <property type="protein sequence ID" value="QDZ02309.1"/>
    <property type="molecule type" value="Genomic_DNA"/>
</dbReference>
<feature type="domain" description="ABC transporter" evidence="4">
    <location>
        <begin position="3"/>
        <end position="250"/>
    </location>
</feature>
<dbReference type="GO" id="GO:0005886">
    <property type="term" value="C:plasma membrane"/>
    <property type="evidence" value="ECO:0007669"/>
    <property type="project" value="TreeGrafter"/>
</dbReference>
<evidence type="ECO:0000256" key="2">
    <source>
        <dbReference type="ARBA" id="ARBA00022741"/>
    </source>
</evidence>
<evidence type="ECO:0000256" key="1">
    <source>
        <dbReference type="ARBA" id="ARBA00022448"/>
    </source>
</evidence>
<dbReference type="InterPro" id="IPR051120">
    <property type="entry name" value="ABC_AA/LPS_Transport"/>
</dbReference>
<dbReference type="InterPro" id="IPR003439">
    <property type="entry name" value="ABC_transporter-like_ATP-bd"/>
</dbReference>
<dbReference type="Proteomes" id="UP000321389">
    <property type="component" value="Chromosome"/>
</dbReference>
<evidence type="ECO:0000313" key="5">
    <source>
        <dbReference type="EMBL" id="QDZ02309.1"/>
    </source>
</evidence>
<dbReference type="GO" id="GO:0005524">
    <property type="term" value="F:ATP binding"/>
    <property type="evidence" value="ECO:0007669"/>
    <property type="project" value="UniProtKB-KW"/>
</dbReference>
<dbReference type="PROSITE" id="PS50893">
    <property type="entry name" value="ABC_TRANSPORTER_2"/>
    <property type="match status" value="1"/>
</dbReference>
<sequence>MSIQVSDITVRFGGVTALKDASLTLEKGHILSIVGPNGSGKSTMFNAITGMVRPTAGTVSVDGKRIDALPAHRRIGLGLARTFQTPRFDPKVTVAEAVMCGFYPVHKASICGSMFRTPFASSEEAKFRQRCEEILDDLRLSEFHQLQMSELPMGRVRLVEVARAVANEPSYILLDEPAAGLARDEQRMLAHEVRRLADRGVGVLLVEHNFNLIRELAEHVVVLKEGVVLLEGKPADIAKDPAFIDMYLGRAGQ</sequence>
<dbReference type="SMART" id="SM00382">
    <property type="entry name" value="AAA"/>
    <property type="match status" value="1"/>
</dbReference>
<keyword evidence="3 5" id="KW-0067">ATP-binding</keyword>
<proteinExistence type="predicted"/>
<name>A0A5B8L3B6_9HYPH</name>
<dbReference type="Pfam" id="PF00005">
    <property type="entry name" value="ABC_tran"/>
    <property type="match status" value="1"/>
</dbReference>
<dbReference type="InterPro" id="IPR027417">
    <property type="entry name" value="P-loop_NTPase"/>
</dbReference>
<dbReference type="SUPFAM" id="SSF52540">
    <property type="entry name" value="P-loop containing nucleoside triphosphate hydrolases"/>
    <property type="match status" value="1"/>
</dbReference>
<dbReference type="AlphaFoldDB" id="A0A5B8L3B6"/>
<dbReference type="CDD" id="cd03219">
    <property type="entry name" value="ABC_Mj1267_LivG_branched"/>
    <property type="match status" value="1"/>
</dbReference>
<dbReference type="Gene3D" id="3.40.50.300">
    <property type="entry name" value="P-loop containing nucleotide triphosphate hydrolases"/>
    <property type="match status" value="1"/>
</dbReference>
<keyword evidence="1" id="KW-0813">Transport</keyword>
<dbReference type="KEGG" id="niy:FQ775_19045"/>
<dbReference type="GO" id="GO:0016887">
    <property type="term" value="F:ATP hydrolysis activity"/>
    <property type="evidence" value="ECO:0007669"/>
    <property type="project" value="InterPro"/>
</dbReference>
<keyword evidence="6" id="KW-1185">Reference proteome</keyword>